<dbReference type="SUPFAM" id="SSF53323">
    <property type="entry name" value="Pyruvate-ferredoxin oxidoreductase, PFOR, domain III"/>
    <property type="match status" value="1"/>
</dbReference>
<organism evidence="3 4">
    <name type="scientific">Desulfosarcina alkanivorans</name>
    <dbReference type="NCBI Taxonomy" id="571177"/>
    <lineage>
        <taxon>Bacteria</taxon>
        <taxon>Pseudomonadati</taxon>
        <taxon>Thermodesulfobacteriota</taxon>
        <taxon>Desulfobacteria</taxon>
        <taxon>Desulfobacterales</taxon>
        <taxon>Desulfosarcinaceae</taxon>
        <taxon>Desulfosarcina</taxon>
    </lineage>
</organism>
<proteinExistence type="predicted"/>
<dbReference type="Proteomes" id="UP000427906">
    <property type="component" value="Chromosome"/>
</dbReference>
<accession>A0A5K7YLI7</accession>
<evidence type="ECO:0000259" key="2">
    <source>
        <dbReference type="Pfam" id="PF01558"/>
    </source>
</evidence>
<dbReference type="Pfam" id="PF01558">
    <property type="entry name" value="POR"/>
    <property type="match status" value="1"/>
</dbReference>
<dbReference type="PANTHER" id="PTHR43366:SF1">
    <property type="entry name" value="PYRUVATE SYNTHASE SUBUNIT PORC"/>
    <property type="match status" value="1"/>
</dbReference>
<dbReference type="AlphaFoldDB" id="A0A5K7YLI7"/>
<dbReference type="RefSeq" id="WP_155317151.1">
    <property type="nucleotide sequence ID" value="NZ_AP021874.1"/>
</dbReference>
<feature type="domain" description="Pyruvate/ketoisovalerate oxidoreductase catalytic" evidence="2">
    <location>
        <begin position="10"/>
        <end position="174"/>
    </location>
</feature>
<gene>
    <name evidence="3" type="ORF">DSCA_30000</name>
</gene>
<dbReference type="KEGG" id="dalk:DSCA_30000"/>
<sequence>MTGIRFHGRGGQGAVVASKILAKAYFSEGLYVQAFPSFGMERKGAAVAAFVRLDVDPIRERGEIRNPSAVIVLDPTLLQMVDVTRGLAPGGLIVLNYPDRNDPPPVDATFRVACVDAGRIAVQYGLGSRMSPIVNTVILGAFAKVAENLEIEHLVDAVKLGVPVKPAANANAALAASDAVRWVSGECNAA</sequence>
<evidence type="ECO:0000256" key="1">
    <source>
        <dbReference type="ARBA" id="ARBA00023002"/>
    </source>
</evidence>
<keyword evidence="1" id="KW-0560">Oxidoreductase</keyword>
<dbReference type="OrthoDB" id="9794954at2"/>
<protein>
    <submittedName>
        <fullName evidence="3">Pyruvate/ketoisovalerate ferredoxin oxidoreductase subunit gamma</fullName>
    </submittedName>
</protein>
<keyword evidence="4" id="KW-1185">Reference proteome</keyword>
<dbReference type="Gene3D" id="3.40.920.10">
    <property type="entry name" value="Pyruvate-ferredoxin oxidoreductase, PFOR, domain III"/>
    <property type="match status" value="1"/>
</dbReference>
<dbReference type="InterPro" id="IPR051626">
    <property type="entry name" value="Oxidoreductase_gamma_subunit"/>
</dbReference>
<dbReference type="InterPro" id="IPR019752">
    <property type="entry name" value="Pyrv/ketoisovalerate_OxRed_cat"/>
</dbReference>
<dbReference type="EMBL" id="AP021874">
    <property type="protein sequence ID" value="BBO69070.1"/>
    <property type="molecule type" value="Genomic_DNA"/>
</dbReference>
<keyword evidence="3" id="KW-0670">Pyruvate</keyword>
<name>A0A5K7YLI7_9BACT</name>
<dbReference type="PANTHER" id="PTHR43366">
    <property type="entry name" value="PYRUVATE SYNTHASE SUBUNIT PORC"/>
    <property type="match status" value="1"/>
</dbReference>
<dbReference type="GO" id="GO:0016625">
    <property type="term" value="F:oxidoreductase activity, acting on the aldehyde or oxo group of donors, iron-sulfur protein as acceptor"/>
    <property type="evidence" value="ECO:0007669"/>
    <property type="project" value="InterPro"/>
</dbReference>
<dbReference type="InterPro" id="IPR002869">
    <property type="entry name" value="Pyrv_flavodox_OxRed_cen"/>
</dbReference>
<evidence type="ECO:0000313" key="4">
    <source>
        <dbReference type="Proteomes" id="UP000427906"/>
    </source>
</evidence>
<evidence type="ECO:0000313" key="3">
    <source>
        <dbReference type="EMBL" id="BBO69070.1"/>
    </source>
</evidence>
<dbReference type="NCBIfam" id="TIGR02175">
    <property type="entry name" value="PorC_KorC"/>
    <property type="match status" value="1"/>
</dbReference>
<reference evidence="3 4" key="1">
    <citation type="submission" date="2019-11" db="EMBL/GenBank/DDBJ databases">
        <title>Comparative genomics of hydrocarbon-degrading Desulfosarcina strains.</title>
        <authorList>
            <person name="Watanabe M."/>
            <person name="Kojima H."/>
            <person name="Fukui M."/>
        </authorList>
    </citation>
    <scope>NUCLEOTIDE SEQUENCE [LARGE SCALE GENOMIC DNA]</scope>
    <source>
        <strain evidence="3 4">PL12</strain>
    </source>
</reference>
<dbReference type="InterPro" id="IPR011894">
    <property type="entry name" value="PorC_KorC"/>
</dbReference>